<accession>A0AAF1K340</accession>
<name>A0AAF1K340_9HYPH</name>
<gene>
    <name evidence="2" type="ORF">PR017_13070</name>
</gene>
<dbReference type="AlphaFoldDB" id="A0AAF1K340"/>
<evidence type="ECO:0000256" key="1">
    <source>
        <dbReference type="SAM" id="MobiDB-lite"/>
    </source>
</evidence>
<proteinExistence type="predicted"/>
<sequence>MPNRDPLPQPDAETPRGPTFTPGIPDRTQEKPAVPPIIQPEDDLNPNDPVAAMARPDSNTAI</sequence>
<feature type="region of interest" description="Disordered" evidence="1">
    <location>
        <begin position="1"/>
        <end position="62"/>
    </location>
</feature>
<dbReference type="RefSeq" id="WP_111220905.1">
    <property type="nucleotide sequence ID" value="NZ_CP117255.1"/>
</dbReference>
<evidence type="ECO:0000313" key="2">
    <source>
        <dbReference type="EMBL" id="WFR94739.1"/>
    </source>
</evidence>
<keyword evidence="3" id="KW-1185">Reference proteome</keyword>
<dbReference type="EMBL" id="CP117255">
    <property type="protein sequence ID" value="WFR94739.1"/>
    <property type="molecule type" value="Genomic_DNA"/>
</dbReference>
<evidence type="ECO:0000313" key="3">
    <source>
        <dbReference type="Proteomes" id="UP000249499"/>
    </source>
</evidence>
<reference evidence="3" key="2">
    <citation type="journal article" date="2023" name="MicrobiologyOpen">
        <title>Genomics of the tumorigenes clade of the family Rhizobiaceae and description of Rhizobium rhododendri sp. nov.</title>
        <authorList>
            <person name="Kuzmanovic N."/>
            <person name="diCenzo G.C."/>
            <person name="Bunk B."/>
            <person name="Sproeer C."/>
            <person name="Fruehling A."/>
            <person name="Neumann-Schaal M."/>
            <person name="Overmann J."/>
            <person name="Smalla K."/>
        </authorList>
    </citation>
    <scope>NUCLEOTIDE SEQUENCE [LARGE SCALE GENOMIC DNA]</scope>
    <source>
        <strain evidence="3">1078</strain>
    </source>
</reference>
<organism evidence="2 3">
    <name type="scientific">Rhizobium tumorigenes</name>
    <dbReference type="NCBI Taxonomy" id="2041385"/>
    <lineage>
        <taxon>Bacteria</taxon>
        <taxon>Pseudomonadati</taxon>
        <taxon>Pseudomonadota</taxon>
        <taxon>Alphaproteobacteria</taxon>
        <taxon>Hyphomicrobiales</taxon>
        <taxon>Rhizobiaceae</taxon>
        <taxon>Rhizobium/Agrobacterium group</taxon>
        <taxon>Rhizobium</taxon>
    </lineage>
</organism>
<reference evidence="2 3" key="1">
    <citation type="journal article" date="2018" name="Sci. Rep.">
        <title>Rhizobium tumorigenes sp. nov., a novel plant tumorigenic bacterium isolated from cane gall tumors on thornless blackberry.</title>
        <authorList>
            <person name="Kuzmanovi N."/>
            <person name="Smalla K."/>
            <person name="Gronow S."/>
            <person name="PuBawska J."/>
        </authorList>
    </citation>
    <scope>NUCLEOTIDE SEQUENCE [LARGE SCALE GENOMIC DNA]</scope>
    <source>
        <strain evidence="2 3">1078</strain>
    </source>
</reference>
<dbReference type="KEGG" id="rtu:PR017_13070"/>
<dbReference type="Proteomes" id="UP000249499">
    <property type="component" value="Chromosome"/>
</dbReference>
<protein>
    <submittedName>
        <fullName evidence="2">Uncharacterized protein</fullName>
    </submittedName>
</protein>